<feature type="modified residue" description="4-aspartylphosphate" evidence="12">
    <location>
        <position position="866"/>
    </location>
</feature>
<dbReference type="InterPro" id="IPR036097">
    <property type="entry name" value="HisK_dim/P_sf"/>
</dbReference>
<evidence type="ECO:0000313" key="16">
    <source>
        <dbReference type="EMBL" id="GLS82435.1"/>
    </source>
</evidence>
<keyword evidence="7" id="KW-0547">Nucleotide-binding</keyword>
<dbReference type="Gene3D" id="1.20.120.160">
    <property type="entry name" value="HPT domain"/>
    <property type="match status" value="1"/>
</dbReference>
<evidence type="ECO:0000256" key="2">
    <source>
        <dbReference type="ARBA" id="ARBA00004651"/>
    </source>
</evidence>
<dbReference type="CDD" id="cd17546">
    <property type="entry name" value="REC_hyHK_CKI1_RcsC-like"/>
    <property type="match status" value="1"/>
</dbReference>
<dbReference type="InterPro" id="IPR003661">
    <property type="entry name" value="HisK_dim/P_dom"/>
</dbReference>
<dbReference type="SUPFAM" id="SSF47226">
    <property type="entry name" value="Histidine-containing phosphotransfer domain, HPT domain"/>
    <property type="match status" value="1"/>
</dbReference>
<comment type="catalytic activity">
    <reaction evidence="1">
        <text>ATP + protein L-histidine = ADP + protein N-phospho-L-histidine.</text>
        <dbReference type="EC" id="2.7.13.3"/>
    </reaction>
</comment>
<evidence type="ECO:0000256" key="5">
    <source>
        <dbReference type="ARBA" id="ARBA00022553"/>
    </source>
</evidence>
<dbReference type="InterPro" id="IPR011006">
    <property type="entry name" value="CheY-like_superfamily"/>
</dbReference>
<dbReference type="Gene3D" id="3.40.50.300">
    <property type="entry name" value="P-loop containing nucleotide triphosphate hydrolases"/>
    <property type="match status" value="1"/>
</dbReference>
<comment type="caution">
    <text evidence="16">The sequence shown here is derived from an EMBL/GenBank/DDBJ whole genome shotgun (WGS) entry which is preliminary data.</text>
</comment>
<dbReference type="PANTHER" id="PTHR45339:SF1">
    <property type="entry name" value="HYBRID SIGNAL TRANSDUCTION HISTIDINE KINASE J"/>
    <property type="match status" value="1"/>
</dbReference>
<keyword evidence="6" id="KW-0812">Transmembrane</keyword>
<keyword evidence="17" id="KW-1185">Reference proteome</keyword>
<evidence type="ECO:0000256" key="10">
    <source>
        <dbReference type="ARBA" id="ARBA00023012"/>
    </source>
</evidence>
<evidence type="ECO:0000256" key="7">
    <source>
        <dbReference type="ARBA" id="ARBA00022741"/>
    </source>
</evidence>
<evidence type="ECO:0000256" key="9">
    <source>
        <dbReference type="ARBA" id="ARBA00022989"/>
    </source>
</evidence>
<dbReference type="Gene3D" id="1.10.287.130">
    <property type="match status" value="1"/>
</dbReference>
<dbReference type="SMART" id="SM00387">
    <property type="entry name" value="HATPase_c"/>
    <property type="match status" value="1"/>
</dbReference>
<dbReference type="InterPro" id="IPR027417">
    <property type="entry name" value="P-loop_NTPase"/>
</dbReference>
<dbReference type="EMBL" id="BSPO01000001">
    <property type="protein sequence ID" value="GLS82435.1"/>
    <property type="molecule type" value="Genomic_DNA"/>
</dbReference>
<dbReference type="SMART" id="SM00448">
    <property type="entry name" value="REC"/>
    <property type="match status" value="1"/>
</dbReference>
<dbReference type="Pfam" id="PF00512">
    <property type="entry name" value="HisKA"/>
    <property type="match status" value="1"/>
</dbReference>
<dbReference type="EC" id="2.7.13.3" evidence="3"/>
<dbReference type="InterPro" id="IPR036890">
    <property type="entry name" value="HATPase_C_sf"/>
</dbReference>
<keyword evidence="13" id="KW-0175">Coiled coil</keyword>
<protein>
    <recommendedName>
        <fullName evidence="3">histidine kinase</fullName>
        <ecNumber evidence="3">2.7.13.3</ecNumber>
    </recommendedName>
</protein>
<name>A0AA37TT63_9GAMM</name>
<keyword evidence="9" id="KW-1133">Transmembrane helix</keyword>
<dbReference type="Pfam" id="PF01627">
    <property type="entry name" value="Hpt"/>
    <property type="match status" value="1"/>
</dbReference>
<dbReference type="InterPro" id="IPR036641">
    <property type="entry name" value="HPT_dom_sf"/>
</dbReference>
<feature type="coiled-coil region" evidence="13">
    <location>
        <begin position="420"/>
        <end position="478"/>
    </location>
</feature>
<organism evidence="16 17">
    <name type="scientific">Paraferrimonas haliotis</name>
    <dbReference type="NCBI Taxonomy" id="2013866"/>
    <lineage>
        <taxon>Bacteria</taxon>
        <taxon>Pseudomonadati</taxon>
        <taxon>Pseudomonadota</taxon>
        <taxon>Gammaproteobacteria</taxon>
        <taxon>Alteromonadales</taxon>
        <taxon>Ferrimonadaceae</taxon>
        <taxon>Paraferrimonas</taxon>
    </lineage>
</organism>
<dbReference type="InterPro" id="IPR008207">
    <property type="entry name" value="Sig_transdc_His_kin_Hpt_dom"/>
</dbReference>
<keyword evidence="4" id="KW-1003">Cell membrane</keyword>
<dbReference type="Gene3D" id="3.40.50.2300">
    <property type="match status" value="1"/>
</dbReference>
<dbReference type="SUPFAM" id="SSF47384">
    <property type="entry name" value="Homodimeric domain of signal transducing histidine kinase"/>
    <property type="match status" value="1"/>
</dbReference>
<evidence type="ECO:0000259" key="14">
    <source>
        <dbReference type="PROSITE" id="PS50109"/>
    </source>
</evidence>
<feature type="domain" description="Response regulatory" evidence="15">
    <location>
        <begin position="817"/>
        <end position="935"/>
    </location>
</feature>
<feature type="domain" description="Histidine kinase" evidence="14">
    <location>
        <begin position="478"/>
        <end position="693"/>
    </location>
</feature>
<evidence type="ECO:0000256" key="12">
    <source>
        <dbReference type="PROSITE-ProRule" id="PRU00169"/>
    </source>
</evidence>
<dbReference type="SUPFAM" id="SSF55874">
    <property type="entry name" value="ATPase domain of HSP90 chaperone/DNA topoisomerase II/histidine kinase"/>
    <property type="match status" value="1"/>
</dbReference>
<dbReference type="GO" id="GO:0005886">
    <property type="term" value="C:plasma membrane"/>
    <property type="evidence" value="ECO:0007669"/>
    <property type="project" value="UniProtKB-SubCell"/>
</dbReference>
<evidence type="ECO:0000256" key="4">
    <source>
        <dbReference type="ARBA" id="ARBA00022475"/>
    </source>
</evidence>
<evidence type="ECO:0000256" key="1">
    <source>
        <dbReference type="ARBA" id="ARBA00000085"/>
    </source>
</evidence>
<keyword evidence="5 12" id="KW-0597">Phosphoprotein</keyword>
<dbReference type="AlphaFoldDB" id="A0AA37TT63"/>
<keyword evidence="10" id="KW-0902">Two-component regulatory system</keyword>
<dbReference type="Pfam" id="PF02518">
    <property type="entry name" value="HATPase_c"/>
    <property type="match status" value="1"/>
</dbReference>
<sequence>MDLASSSYQVGGSISSSTSIYVERQADQELTQALLEGKFCYVFNSRQMGKSSLLLHTKEHLQQQNITCCFIDVSRIGSTDTKSEQWYGGLVYELCRGFGLIGTFDVLKWWRELGELTPAQKLSDFLEKVLLPNCPGQLVVFLDEIDSVLSLPFSSDDFFSVIRFCFNQRAANKEFERLQFALFGVALPTDLMTNKTRSPFNIGHAVSLQGFQSAEAVHLVKGLPFNQDIAQAMVQRIVYWTGGQPFLTQKLCQLSVNRHDQPPLSVEQCCEWVDELIEQEVLADWEGQDNPEHLRTIRDRLLLDEQHTLQSLSIYQKVLEAGDKGLPLEQVSGHSRLYLTGLIEVIRGRIYSRNRLYTQVYDMNWVTSQLSARRPYFEAFNAWLDSGQSDEQLLQGQALQEARSWAKGKALPDDDYRFLAASQDAEKRKIEALNQQLTQEIKERELAQQQLKEALDDVKKAQQEAERANQAKSEFLRRVSHEVRTPINAVLGLSYLAQQGSDPVTMSYLEKIHNSANYLLGMIGDIVDYSQIEQGKLRLDPTPFYLDTLLDKLVDIIGQRAVNQGLALRLHSPLQPLPKVLGDELRLEQVLLNILTNAIKNTEHGSIDLSVNLLEQSENALTLAFSINDTGPGLPTAVIDALVDTEQHSPKNNSLGMGLNLCKQLVSLMNGTWKISAEPSKGSQVGFTITLATVGQVPQLQLSDTQDVCYFGDLPHPEISQRLQAIGIQHANDAQLLAAKLILFDPKLTQPKTLDSRWVALLPSGQNQSASLPKSRVTRLLNYPMTISKLDRHLQSMLHYRPQTDLQNETVTDSQWSVLVAEDNDINQQVISELLARWGIASVISENGQQALTAVQQQDFDLVLMDVNMPLMNGLQATEAIRALDDIKYQQLPIIAMTAHAHEEDRQATQAAGMNEHVTKPIDPNALKTTLEKYLNAPISAQTSVHSKRVDWLETIPQLRLRETLDRVADNRSLLQRLVRRFAEQYSPAQVDWQGLPHQTQAQQANWLHTLKGTSSNVGLADIAALAASMEQEAANQSLQLNQWQLLQQQVSQACTTIFTVSDNNTSAQTATQDKGNLKAQLTELYRLLEEDLSEAQQLLATLSEYPQYTDIASALDEFRTDDVEQLVHNWLQQLEDA</sequence>
<dbReference type="CDD" id="cd00082">
    <property type="entry name" value="HisKA"/>
    <property type="match status" value="1"/>
</dbReference>
<evidence type="ECO:0000256" key="8">
    <source>
        <dbReference type="ARBA" id="ARBA00022840"/>
    </source>
</evidence>
<evidence type="ECO:0000259" key="15">
    <source>
        <dbReference type="PROSITE" id="PS50110"/>
    </source>
</evidence>
<dbReference type="PROSITE" id="PS50110">
    <property type="entry name" value="RESPONSE_REGULATORY"/>
    <property type="match status" value="1"/>
</dbReference>
<reference evidence="16 17" key="1">
    <citation type="journal article" date="2014" name="Int. J. Syst. Evol. Microbiol.">
        <title>Complete genome sequence of Corynebacterium casei LMG S-19264T (=DSM 44701T), isolated from a smear-ripened cheese.</title>
        <authorList>
            <consortium name="US DOE Joint Genome Institute (JGI-PGF)"/>
            <person name="Walter F."/>
            <person name="Albersmeier A."/>
            <person name="Kalinowski J."/>
            <person name="Ruckert C."/>
        </authorList>
    </citation>
    <scope>NUCLEOTIDE SEQUENCE [LARGE SCALE GENOMIC DNA]</scope>
    <source>
        <strain evidence="16 17">NBRC 112785</strain>
    </source>
</reference>
<keyword evidence="11" id="KW-0472">Membrane</keyword>
<evidence type="ECO:0000256" key="3">
    <source>
        <dbReference type="ARBA" id="ARBA00012438"/>
    </source>
</evidence>
<dbReference type="InterPro" id="IPR003594">
    <property type="entry name" value="HATPase_dom"/>
</dbReference>
<dbReference type="Pfam" id="PF14516">
    <property type="entry name" value="AAA_35"/>
    <property type="match status" value="1"/>
</dbReference>
<proteinExistence type="predicted"/>
<gene>
    <name evidence="16" type="ORF">GCM10007894_04120</name>
</gene>
<dbReference type="InterPro" id="IPR001789">
    <property type="entry name" value="Sig_transdc_resp-reg_receiver"/>
</dbReference>
<accession>A0AA37TT63</accession>
<dbReference type="SUPFAM" id="SSF52540">
    <property type="entry name" value="P-loop containing nucleoside triphosphate hydrolases"/>
    <property type="match status" value="1"/>
</dbReference>
<dbReference type="SMART" id="SM00388">
    <property type="entry name" value="HisKA"/>
    <property type="match status" value="1"/>
</dbReference>
<dbReference type="PROSITE" id="PS50109">
    <property type="entry name" value="HIS_KIN"/>
    <property type="match status" value="1"/>
</dbReference>
<dbReference type="RefSeq" id="WP_158220696.1">
    <property type="nucleotide sequence ID" value="NZ_BSPO01000001.1"/>
</dbReference>
<evidence type="ECO:0000256" key="13">
    <source>
        <dbReference type="SAM" id="Coils"/>
    </source>
</evidence>
<dbReference type="Pfam" id="PF00072">
    <property type="entry name" value="Response_reg"/>
    <property type="match status" value="1"/>
</dbReference>
<dbReference type="Proteomes" id="UP001157439">
    <property type="component" value="Unassembled WGS sequence"/>
</dbReference>
<feature type="coiled-coil region" evidence="13">
    <location>
        <begin position="1079"/>
        <end position="1106"/>
    </location>
</feature>
<evidence type="ECO:0000256" key="11">
    <source>
        <dbReference type="ARBA" id="ARBA00023136"/>
    </source>
</evidence>
<dbReference type="Gene3D" id="3.30.565.10">
    <property type="entry name" value="Histidine kinase-like ATPase, C-terminal domain"/>
    <property type="match status" value="1"/>
</dbReference>
<dbReference type="SUPFAM" id="SSF52172">
    <property type="entry name" value="CheY-like"/>
    <property type="match status" value="1"/>
</dbReference>
<dbReference type="GO" id="GO:0000155">
    <property type="term" value="F:phosphorelay sensor kinase activity"/>
    <property type="evidence" value="ECO:0007669"/>
    <property type="project" value="InterPro"/>
</dbReference>
<evidence type="ECO:0000313" key="17">
    <source>
        <dbReference type="Proteomes" id="UP001157439"/>
    </source>
</evidence>
<dbReference type="InterPro" id="IPR005467">
    <property type="entry name" value="His_kinase_dom"/>
</dbReference>
<dbReference type="PANTHER" id="PTHR45339">
    <property type="entry name" value="HYBRID SIGNAL TRANSDUCTION HISTIDINE KINASE J"/>
    <property type="match status" value="1"/>
</dbReference>
<keyword evidence="8" id="KW-0067">ATP-binding</keyword>
<dbReference type="GO" id="GO:0005524">
    <property type="term" value="F:ATP binding"/>
    <property type="evidence" value="ECO:0007669"/>
    <property type="project" value="UniProtKB-KW"/>
</dbReference>
<comment type="subcellular location">
    <subcellularLocation>
        <location evidence="2">Cell membrane</location>
        <topology evidence="2">Multi-pass membrane protein</topology>
    </subcellularLocation>
</comment>
<evidence type="ECO:0000256" key="6">
    <source>
        <dbReference type="ARBA" id="ARBA00022692"/>
    </source>
</evidence>